<accession>A0A5C2RUU9</accession>
<dbReference type="STRING" id="1328759.A0A5C2RUU9"/>
<evidence type="ECO:0008006" key="3">
    <source>
        <dbReference type="Google" id="ProtNLM"/>
    </source>
</evidence>
<dbReference type="EMBL" id="ML122307">
    <property type="protein sequence ID" value="RPD54297.1"/>
    <property type="molecule type" value="Genomic_DNA"/>
</dbReference>
<name>A0A5C2RUU9_9APHY</name>
<dbReference type="AlphaFoldDB" id="A0A5C2RUU9"/>
<dbReference type="PANTHER" id="PTHR47381">
    <property type="entry name" value="ALPHA/BETA-HYDROLASES SUPERFAMILY PROTEIN"/>
    <property type="match status" value="1"/>
</dbReference>
<dbReference type="InterPro" id="IPR029058">
    <property type="entry name" value="AB_hydrolase_fold"/>
</dbReference>
<organism evidence="1 2">
    <name type="scientific">Lentinus tigrinus ALCF2SS1-6</name>
    <dbReference type="NCBI Taxonomy" id="1328759"/>
    <lineage>
        <taxon>Eukaryota</taxon>
        <taxon>Fungi</taxon>
        <taxon>Dikarya</taxon>
        <taxon>Basidiomycota</taxon>
        <taxon>Agaricomycotina</taxon>
        <taxon>Agaricomycetes</taxon>
        <taxon>Polyporales</taxon>
        <taxon>Polyporaceae</taxon>
        <taxon>Lentinus</taxon>
    </lineage>
</organism>
<dbReference type="Gene3D" id="3.40.50.1820">
    <property type="entry name" value="alpha/beta hydrolase"/>
    <property type="match status" value="1"/>
</dbReference>
<evidence type="ECO:0000313" key="1">
    <source>
        <dbReference type="EMBL" id="RPD54297.1"/>
    </source>
</evidence>
<dbReference type="PANTHER" id="PTHR47381:SF3">
    <property type="entry name" value="ALPHA_BETA-HYDROLASES SUPERFAMILY PROTEIN"/>
    <property type="match status" value="1"/>
</dbReference>
<reference evidence="1" key="1">
    <citation type="journal article" date="2018" name="Genome Biol. Evol.">
        <title>Genomics and development of Lentinus tigrinus, a white-rot wood-decaying mushroom with dimorphic fruiting bodies.</title>
        <authorList>
            <person name="Wu B."/>
            <person name="Xu Z."/>
            <person name="Knudson A."/>
            <person name="Carlson A."/>
            <person name="Chen N."/>
            <person name="Kovaka S."/>
            <person name="LaButti K."/>
            <person name="Lipzen A."/>
            <person name="Pennachio C."/>
            <person name="Riley R."/>
            <person name="Schakwitz W."/>
            <person name="Umezawa K."/>
            <person name="Ohm R.A."/>
            <person name="Grigoriev I.V."/>
            <person name="Nagy L.G."/>
            <person name="Gibbons J."/>
            <person name="Hibbett D."/>
        </authorList>
    </citation>
    <scope>NUCLEOTIDE SEQUENCE [LARGE SCALE GENOMIC DNA]</scope>
    <source>
        <strain evidence="1">ALCF2SS1-6</strain>
    </source>
</reference>
<sequence length="319" mass="35516">MKKQTLNVAGITVNVFSLEEEQGEGAEQQTAKKPVAMMFLLHGRTSKADHIELVAKAFLDEVYQRRKAGEGKGEGEGAGDRQEVLDLWIVTFDHRNHGSRTVDDLANQAWSDNPSKSNQQHAIDMYAIQTGTAQDVTSLIDFLPWYLFPNEEREIKEWIVSGISLGGHSTWIALKNDPRVKVGIPIIGCPDYLALIVPRAEASKIPIEPPYFPKSFLEFVKTHDPVATPHTADKRDTNPFRGKKILVLSGKEDEVVPWAASKQFVEELDTGEEEEGVKEVFVEPGVGHTCSPKMVKMAVRFLWERVLTTAPADTRTAAL</sequence>
<gene>
    <name evidence="1" type="ORF">L227DRAFT_580580</name>
</gene>
<proteinExistence type="predicted"/>
<dbReference type="OrthoDB" id="2152248at2759"/>
<dbReference type="Proteomes" id="UP000313359">
    <property type="component" value="Unassembled WGS sequence"/>
</dbReference>
<dbReference type="SUPFAM" id="SSF53474">
    <property type="entry name" value="alpha/beta-Hydrolases"/>
    <property type="match status" value="1"/>
</dbReference>
<protein>
    <recommendedName>
        <fullName evidence="3">Alpha/beta-hydrolase</fullName>
    </recommendedName>
</protein>
<keyword evidence="2" id="KW-1185">Reference proteome</keyword>
<evidence type="ECO:0000313" key="2">
    <source>
        <dbReference type="Proteomes" id="UP000313359"/>
    </source>
</evidence>